<dbReference type="Proteomes" id="UP000324351">
    <property type="component" value="Unassembled WGS sequence"/>
</dbReference>
<proteinExistence type="predicted"/>
<evidence type="ECO:0000259" key="4">
    <source>
        <dbReference type="Pfam" id="PF00685"/>
    </source>
</evidence>
<gene>
    <name evidence="5" type="ORF">F0U47_08385</name>
</gene>
<dbReference type="Gene3D" id="3.40.50.300">
    <property type="entry name" value="P-loop containing nucleotide triphosphate hydrolases"/>
    <property type="match status" value="1"/>
</dbReference>
<dbReference type="PANTHER" id="PTHR10605">
    <property type="entry name" value="HEPARAN SULFATE SULFOTRANSFERASE"/>
    <property type="match status" value="1"/>
</dbReference>
<feature type="region of interest" description="Disordered" evidence="3">
    <location>
        <begin position="1"/>
        <end position="44"/>
    </location>
</feature>
<dbReference type="InterPro" id="IPR027417">
    <property type="entry name" value="P-loop_NTPase"/>
</dbReference>
<evidence type="ECO:0000256" key="3">
    <source>
        <dbReference type="SAM" id="MobiDB-lite"/>
    </source>
</evidence>
<evidence type="ECO:0000256" key="2">
    <source>
        <dbReference type="ARBA" id="ARBA00023180"/>
    </source>
</evidence>
<evidence type="ECO:0000256" key="1">
    <source>
        <dbReference type="ARBA" id="ARBA00022679"/>
    </source>
</evidence>
<dbReference type="PANTHER" id="PTHR10605:SF56">
    <property type="entry name" value="BIFUNCTIONAL HEPARAN SULFATE N-DEACETYLASE_N-SULFOTRANSFERASE"/>
    <property type="match status" value="1"/>
</dbReference>
<keyword evidence="1 5" id="KW-0808">Transferase</keyword>
<keyword evidence="6" id="KW-1185">Reference proteome</keyword>
<evidence type="ECO:0000313" key="6">
    <source>
        <dbReference type="Proteomes" id="UP000324351"/>
    </source>
</evidence>
<dbReference type="AlphaFoldDB" id="A0A5B1M4A5"/>
<comment type="caution">
    <text evidence="5">The sequence shown here is derived from an EMBL/GenBank/DDBJ whole genome shotgun (WGS) entry which is preliminary data.</text>
</comment>
<organism evidence="5 6">
    <name type="scientific">Nocardioides antri</name>
    <dbReference type="NCBI Taxonomy" id="2607659"/>
    <lineage>
        <taxon>Bacteria</taxon>
        <taxon>Bacillati</taxon>
        <taxon>Actinomycetota</taxon>
        <taxon>Actinomycetes</taxon>
        <taxon>Propionibacteriales</taxon>
        <taxon>Nocardioidaceae</taxon>
        <taxon>Nocardioides</taxon>
    </lineage>
</organism>
<dbReference type="GO" id="GO:0008146">
    <property type="term" value="F:sulfotransferase activity"/>
    <property type="evidence" value="ECO:0007669"/>
    <property type="project" value="InterPro"/>
</dbReference>
<reference evidence="5 6" key="1">
    <citation type="submission" date="2019-09" db="EMBL/GenBank/DDBJ databases">
        <title>Nocardioides panacisoli sp. nov., isolated from the soil of a ginseng field.</title>
        <authorList>
            <person name="Cho C."/>
        </authorList>
    </citation>
    <scope>NUCLEOTIDE SEQUENCE [LARGE SCALE GENOMIC DNA]</scope>
    <source>
        <strain evidence="5 6">BN140041</strain>
    </source>
</reference>
<name>A0A5B1M4A5_9ACTN</name>
<dbReference type="InterPro" id="IPR000863">
    <property type="entry name" value="Sulfotransferase_dom"/>
</dbReference>
<feature type="compositionally biased region" description="Basic and acidic residues" evidence="3">
    <location>
        <begin position="1"/>
        <end position="21"/>
    </location>
</feature>
<feature type="compositionally biased region" description="Basic residues" evidence="3">
    <location>
        <begin position="22"/>
        <end position="44"/>
    </location>
</feature>
<dbReference type="Pfam" id="PF00685">
    <property type="entry name" value="Sulfotransfer_1"/>
    <property type="match status" value="1"/>
</dbReference>
<accession>A0A5B1M4A5</accession>
<sequence>MPPDPDDHGGRDRWDRADHRGAGRRRRDRRRGGSHLGAGRRHCRHQPDLVDSIRALPALDRRRRRHDRRGVAVRSRATMPRPRNTAFWATAPFRKLTAARRKTADIVICGAQKSGTTYLAELLASQPGFYEPPIKEVFFFNAHWQRGTAWYASHFQLQSSDALQIDASPAYMIHPAVPARIREVNPEARLVFILRDPVARAYSHYQHNRRAGLEDLDFADALAAEESRIAADLEAMEADPDVVGVDFALYSYRTRGTYARYLRRFYEEFQPASILVLDSERVFNHDPTEMGLLEAFVGRTIELDSTKRLSTNAGKYAREPSETDRELRAFYEPWDAELVELTGRQFSWTEPGGS</sequence>
<evidence type="ECO:0000313" key="5">
    <source>
        <dbReference type="EMBL" id="KAA1427476.1"/>
    </source>
</evidence>
<feature type="domain" description="Sulfotransferase" evidence="4">
    <location>
        <begin position="105"/>
        <end position="308"/>
    </location>
</feature>
<dbReference type="SUPFAM" id="SSF52540">
    <property type="entry name" value="P-loop containing nucleoside triphosphate hydrolases"/>
    <property type="match status" value="1"/>
</dbReference>
<reference evidence="5 6" key="2">
    <citation type="submission" date="2019-09" db="EMBL/GenBank/DDBJ databases">
        <authorList>
            <person name="Jin C."/>
        </authorList>
    </citation>
    <scope>NUCLEOTIDE SEQUENCE [LARGE SCALE GENOMIC DNA]</scope>
    <source>
        <strain evidence="5 6">BN140041</strain>
    </source>
</reference>
<protein>
    <submittedName>
        <fullName evidence="5">Sulfotransferase domain-containing protein</fullName>
    </submittedName>
</protein>
<keyword evidence="2" id="KW-0325">Glycoprotein</keyword>
<dbReference type="EMBL" id="VUJW01000003">
    <property type="protein sequence ID" value="KAA1427476.1"/>
    <property type="molecule type" value="Genomic_DNA"/>
</dbReference>
<dbReference type="InterPro" id="IPR037359">
    <property type="entry name" value="NST/OST"/>
</dbReference>